<protein>
    <submittedName>
        <fullName evidence="1">Uncharacterized protein</fullName>
    </submittedName>
</protein>
<sequence>MGAESRMFEDVQYEQHLQGSRALGAFIRWGILLASEVPKQTTTPCHEALGRHGAPTRVDPSCPPSSILNCSTSSSSILCAKCSVTVVECEADSIGRGTPLVNEATWSSSIAKKEFFCSRWLHCNVPQMEVVCRCGHLNVVAL</sequence>
<proteinExistence type="predicted"/>
<name>A0A2N5S7U1_9BASI</name>
<evidence type="ECO:0000313" key="2">
    <source>
        <dbReference type="Proteomes" id="UP000235388"/>
    </source>
</evidence>
<comment type="caution">
    <text evidence="1">The sequence shown here is derived from an EMBL/GenBank/DDBJ whole genome shotgun (WGS) entry which is preliminary data.</text>
</comment>
<accession>A0A2N5S7U1</accession>
<dbReference type="Proteomes" id="UP000235388">
    <property type="component" value="Unassembled WGS sequence"/>
</dbReference>
<keyword evidence="2" id="KW-1185">Reference proteome</keyword>
<organism evidence="1 2">
    <name type="scientific">Puccinia coronata f. sp. avenae</name>
    <dbReference type="NCBI Taxonomy" id="200324"/>
    <lineage>
        <taxon>Eukaryota</taxon>
        <taxon>Fungi</taxon>
        <taxon>Dikarya</taxon>
        <taxon>Basidiomycota</taxon>
        <taxon>Pucciniomycotina</taxon>
        <taxon>Pucciniomycetes</taxon>
        <taxon>Pucciniales</taxon>
        <taxon>Pucciniaceae</taxon>
        <taxon>Puccinia</taxon>
    </lineage>
</organism>
<gene>
    <name evidence="1" type="ORF">PCANC_24935</name>
</gene>
<dbReference type="AlphaFoldDB" id="A0A2N5S7U1"/>
<evidence type="ECO:0000313" key="1">
    <source>
        <dbReference type="EMBL" id="PLW09298.1"/>
    </source>
</evidence>
<reference evidence="1 2" key="1">
    <citation type="submission" date="2017-11" db="EMBL/GenBank/DDBJ databases">
        <title>De novo assembly and phasing of dikaryotic genomes from two isolates of Puccinia coronata f. sp. avenae, the causal agent of oat crown rust.</title>
        <authorList>
            <person name="Miller M.E."/>
            <person name="Zhang Y."/>
            <person name="Omidvar V."/>
            <person name="Sperschneider J."/>
            <person name="Schwessinger B."/>
            <person name="Raley C."/>
            <person name="Palmer J.M."/>
            <person name="Garnica D."/>
            <person name="Upadhyaya N."/>
            <person name="Rathjen J."/>
            <person name="Taylor J.M."/>
            <person name="Park R.F."/>
            <person name="Dodds P.N."/>
            <person name="Hirsch C.D."/>
            <person name="Kianian S.F."/>
            <person name="Figueroa M."/>
        </authorList>
    </citation>
    <scope>NUCLEOTIDE SEQUENCE [LARGE SCALE GENOMIC DNA]</scope>
    <source>
        <strain evidence="1">12NC29</strain>
    </source>
</reference>
<dbReference type="EMBL" id="PGCJ01001112">
    <property type="protein sequence ID" value="PLW09298.1"/>
    <property type="molecule type" value="Genomic_DNA"/>
</dbReference>